<feature type="transmembrane region" description="Helical" evidence="10">
    <location>
        <begin position="115"/>
        <end position="134"/>
    </location>
</feature>
<feature type="transmembrane region" description="Helical" evidence="10">
    <location>
        <begin position="81"/>
        <end position="103"/>
    </location>
</feature>
<dbReference type="Pfam" id="PF04973">
    <property type="entry name" value="NMN_transporter"/>
    <property type="match status" value="1"/>
</dbReference>
<dbReference type="GO" id="GO:0034257">
    <property type="term" value="F:nicotinamide riboside transmembrane transporter activity"/>
    <property type="evidence" value="ECO:0007669"/>
    <property type="project" value="InterPro"/>
</dbReference>
<feature type="transmembrane region" description="Helical" evidence="10">
    <location>
        <begin position="24"/>
        <end position="42"/>
    </location>
</feature>
<evidence type="ECO:0000256" key="1">
    <source>
        <dbReference type="ARBA" id="ARBA00002672"/>
    </source>
</evidence>
<keyword evidence="8 10" id="KW-1133">Transmembrane helix</keyword>
<evidence type="ECO:0000256" key="3">
    <source>
        <dbReference type="ARBA" id="ARBA00006669"/>
    </source>
</evidence>
<comment type="caution">
    <text evidence="11">The sequence shown here is derived from an EMBL/GenBank/DDBJ whole genome shotgun (WGS) entry which is preliminary data.</text>
</comment>
<evidence type="ECO:0000313" key="12">
    <source>
        <dbReference type="Proteomes" id="UP000441389"/>
    </source>
</evidence>
<dbReference type="EMBL" id="WQMS01000016">
    <property type="protein sequence ID" value="MVO78948.1"/>
    <property type="molecule type" value="Genomic_DNA"/>
</dbReference>
<evidence type="ECO:0000256" key="8">
    <source>
        <dbReference type="ARBA" id="ARBA00022989"/>
    </source>
</evidence>
<evidence type="ECO:0000256" key="7">
    <source>
        <dbReference type="ARBA" id="ARBA00022692"/>
    </source>
</evidence>
<name>A0A6I4J4D2_9SPHN</name>
<feature type="transmembrane region" description="Helical" evidence="10">
    <location>
        <begin position="48"/>
        <end position="69"/>
    </location>
</feature>
<feature type="transmembrane region" description="Helical" evidence="10">
    <location>
        <begin position="141"/>
        <end position="158"/>
    </location>
</feature>
<evidence type="ECO:0000256" key="9">
    <source>
        <dbReference type="ARBA" id="ARBA00023136"/>
    </source>
</evidence>
<dbReference type="InterPro" id="IPR006419">
    <property type="entry name" value="NMN_transpt_PnuC"/>
</dbReference>
<evidence type="ECO:0000256" key="4">
    <source>
        <dbReference type="ARBA" id="ARBA00017522"/>
    </source>
</evidence>
<dbReference type="PANTHER" id="PTHR36122">
    <property type="entry name" value="NICOTINAMIDE RIBOSIDE TRANSPORTER PNUC"/>
    <property type="match status" value="1"/>
</dbReference>
<protein>
    <recommendedName>
        <fullName evidence="4">Nicotinamide riboside transporter PnuC</fullName>
    </recommendedName>
</protein>
<dbReference type="GO" id="GO:0005886">
    <property type="term" value="C:plasma membrane"/>
    <property type="evidence" value="ECO:0007669"/>
    <property type="project" value="UniProtKB-SubCell"/>
</dbReference>
<keyword evidence="7 10" id="KW-0812">Transmembrane</keyword>
<dbReference type="RefSeq" id="WP_181599976.1">
    <property type="nucleotide sequence ID" value="NZ_WQMS01000016.1"/>
</dbReference>
<sequence length="194" mass="21600">MRPLEALAVLLGLINISLIVRRSVWNYPFGLAMVAIYAWIFAQPDVRLYSDVGLQAFFFIVQLYGWWNWLKSEAQSGEVEVLLLSAGGRIGWIAAITGATLVWGAVMHRYTSAALPWWDAFIAMTSVSAQLLMARRYLENWVLWIAVDVVAIGVYAAKGLMLTAILYTMFLILSGVGLLSWRKALLAERGAMPA</sequence>
<evidence type="ECO:0000256" key="10">
    <source>
        <dbReference type="SAM" id="Phobius"/>
    </source>
</evidence>
<comment type="subcellular location">
    <subcellularLocation>
        <location evidence="2">Cell membrane</location>
        <topology evidence="2">Multi-pass membrane protein</topology>
    </subcellularLocation>
</comment>
<evidence type="ECO:0000256" key="6">
    <source>
        <dbReference type="ARBA" id="ARBA00022475"/>
    </source>
</evidence>
<reference evidence="11 12" key="1">
    <citation type="submission" date="2019-12" db="EMBL/GenBank/DDBJ databases">
        <authorList>
            <person name="Huq M.A."/>
        </authorList>
    </citation>
    <scope>NUCLEOTIDE SEQUENCE [LARGE SCALE GENOMIC DNA]</scope>
    <source>
        <strain evidence="11 12">MAH-20</strain>
    </source>
</reference>
<keyword evidence="6" id="KW-1003">Cell membrane</keyword>
<keyword evidence="5" id="KW-0813">Transport</keyword>
<keyword evidence="12" id="KW-1185">Reference proteome</keyword>
<dbReference type="PANTHER" id="PTHR36122:SF2">
    <property type="entry name" value="NICOTINAMIDE RIBOSIDE TRANSPORTER PNUC"/>
    <property type="match status" value="1"/>
</dbReference>
<dbReference type="Proteomes" id="UP000441389">
    <property type="component" value="Unassembled WGS sequence"/>
</dbReference>
<proteinExistence type="inferred from homology"/>
<comment type="function">
    <text evidence="1">Required for nicotinamide riboside transport across the inner membrane.</text>
</comment>
<evidence type="ECO:0000256" key="5">
    <source>
        <dbReference type="ARBA" id="ARBA00022448"/>
    </source>
</evidence>
<gene>
    <name evidence="11" type="ORF">GON01_13515</name>
</gene>
<feature type="transmembrane region" description="Helical" evidence="10">
    <location>
        <begin position="164"/>
        <end position="181"/>
    </location>
</feature>
<evidence type="ECO:0000313" key="11">
    <source>
        <dbReference type="EMBL" id="MVO78948.1"/>
    </source>
</evidence>
<evidence type="ECO:0000256" key="2">
    <source>
        <dbReference type="ARBA" id="ARBA00004651"/>
    </source>
</evidence>
<organism evidence="11 12">
    <name type="scientific">Sphingomonas horti</name>
    <dbReference type="NCBI Taxonomy" id="2682842"/>
    <lineage>
        <taxon>Bacteria</taxon>
        <taxon>Pseudomonadati</taxon>
        <taxon>Pseudomonadota</taxon>
        <taxon>Alphaproteobacteria</taxon>
        <taxon>Sphingomonadales</taxon>
        <taxon>Sphingomonadaceae</taxon>
        <taxon>Sphingomonas</taxon>
    </lineage>
</organism>
<dbReference type="NCBIfam" id="TIGR01528">
    <property type="entry name" value="NMN_trans_PnuC"/>
    <property type="match status" value="1"/>
</dbReference>
<comment type="similarity">
    <text evidence="3">Belongs to the nicotinamide ribonucleoside (NR) uptake permease (TC 4.B.1) family.</text>
</comment>
<keyword evidence="9 10" id="KW-0472">Membrane</keyword>
<accession>A0A6I4J4D2</accession>
<dbReference type="AlphaFoldDB" id="A0A6I4J4D2"/>